<dbReference type="RefSeq" id="WP_038267649.1">
    <property type="nucleotide sequence ID" value="NZ_FSRH01000004.1"/>
</dbReference>
<evidence type="ECO:0000313" key="2">
    <source>
        <dbReference type="EMBL" id="KDR93818.1"/>
    </source>
</evidence>
<dbReference type="EMBL" id="JJMM01000026">
    <property type="protein sequence ID" value="KDR93818.1"/>
    <property type="molecule type" value="Genomic_DNA"/>
</dbReference>
<comment type="caution">
    <text evidence="2">The sequence shown here is derived from an EMBL/GenBank/DDBJ whole genome shotgun (WGS) entry which is preliminary data.</text>
</comment>
<keyword evidence="1" id="KW-0175">Coiled coil</keyword>
<evidence type="ECO:0000313" key="3">
    <source>
        <dbReference type="Proteomes" id="UP000027946"/>
    </source>
</evidence>
<dbReference type="OrthoDB" id="1704601at2"/>
<evidence type="ECO:0008006" key="4">
    <source>
        <dbReference type="Google" id="ProtNLM"/>
    </source>
</evidence>
<dbReference type="STRING" id="1121324.CLIT_23c00900"/>
<reference evidence="2 3" key="1">
    <citation type="submission" date="2014-03" db="EMBL/GenBank/DDBJ databases">
        <title>Genome sequence of Clostridium litorale W6, DSM 5388.</title>
        <authorList>
            <person name="Poehlein A."/>
            <person name="Jagirdar A."/>
            <person name="Khonsari B."/>
            <person name="Chibani C.M."/>
            <person name="Gutierrez Gutierrez D.A."/>
            <person name="Davydova E."/>
            <person name="Alghaithi H.S."/>
            <person name="Nair K.P."/>
            <person name="Dhamotharan K."/>
            <person name="Chandran L."/>
            <person name="G W."/>
            <person name="Daniel R."/>
        </authorList>
    </citation>
    <scope>NUCLEOTIDE SEQUENCE [LARGE SCALE GENOMIC DNA]</scope>
    <source>
        <strain evidence="2 3">W6</strain>
    </source>
</reference>
<proteinExistence type="predicted"/>
<protein>
    <recommendedName>
        <fullName evidence="4">Type IV pilus assembly protein PilO</fullName>
    </recommendedName>
</protein>
<gene>
    <name evidence="2" type="ORF">CLIT_23c00900</name>
</gene>
<feature type="coiled-coil region" evidence="1">
    <location>
        <begin position="45"/>
        <end position="79"/>
    </location>
</feature>
<dbReference type="eggNOG" id="ENOG5030JZ3">
    <property type="taxonomic scope" value="Bacteria"/>
</dbReference>
<name>A0A069RAH8_PEPLI</name>
<dbReference type="Proteomes" id="UP000027946">
    <property type="component" value="Unassembled WGS sequence"/>
</dbReference>
<keyword evidence="3" id="KW-1185">Reference proteome</keyword>
<accession>A0A069RAH8</accession>
<organism evidence="2 3">
    <name type="scientific">Peptoclostridium litorale DSM 5388</name>
    <dbReference type="NCBI Taxonomy" id="1121324"/>
    <lineage>
        <taxon>Bacteria</taxon>
        <taxon>Bacillati</taxon>
        <taxon>Bacillota</taxon>
        <taxon>Clostridia</taxon>
        <taxon>Peptostreptococcales</taxon>
        <taxon>Peptoclostridiaceae</taxon>
        <taxon>Peptoclostridium</taxon>
    </lineage>
</organism>
<dbReference type="AlphaFoldDB" id="A0A069RAH8"/>
<evidence type="ECO:0000256" key="1">
    <source>
        <dbReference type="SAM" id="Coils"/>
    </source>
</evidence>
<sequence length="418" mass="47799">MNLSKREKIMVMGLAVFTALYFTYNNVYKPKIEQWQTQKKALSGNEQIKEKLDRNMLNKEELEAKVEAMRLVVDELNQALPHEVYQENSILYIDDVFSKNNLEILTVDFVEPGEEKGEVESGSLEDAIEDYMKYLDKGNKIDVKKYEMLGKEEKLEEKEDEDGEEGEEEKPYLFLEATISFSGKYEDLKKVLEEIEQNRKKIIIKSLGVVNTPMDIGGKITLQFPFYPDGRKGENGDWSIASEYGNIDPFSTGRLSILNQNKRKTDAVSSERESTPAVSVDSDFYVVLKPISSDMPTVTMGKSPYRYTAVYEDSNSFKEAKIYIKKEGGEYMFRYETSSHGYPSASKEEYEKLQLFGDDIVIKVFSMARLNEKDSSGLVLNVYNETDKPVKVYVTGDDASKPRFRAVPKKGTVNTQKL</sequence>